<dbReference type="InterPro" id="IPR007561">
    <property type="entry name" value="Cell_div_SepF/SepF-rel"/>
</dbReference>
<evidence type="ECO:0000313" key="5">
    <source>
        <dbReference type="EMBL" id="ERT66915.1"/>
    </source>
</evidence>
<accession>U7V5U8</accession>
<proteinExistence type="predicted"/>
<name>U7V5U8_9FUSO</name>
<evidence type="ECO:0000256" key="1">
    <source>
        <dbReference type="ARBA" id="ARBA00022618"/>
    </source>
</evidence>
<organism evidence="5 6">
    <name type="scientific">Cetobacterium somerae ATCC BAA-474</name>
    <dbReference type="NCBI Taxonomy" id="1319815"/>
    <lineage>
        <taxon>Bacteria</taxon>
        <taxon>Fusobacteriati</taxon>
        <taxon>Fusobacteriota</taxon>
        <taxon>Fusobacteriia</taxon>
        <taxon>Fusobacteriales</taxon>
        <taxon>Fusobacteriaceae</taxon>
        <taxon>Cetobacterium</taxon>
    </lineage>
</organism>
<sequence>MEVSMKITKFKNAFKDFTDSVGLTFDPDEENYEEYQEESELAAPAPKFGLNNSTKEDVVPSFNNTIPKAEIKTPINNTVQEDCQTIFVNPKSFAECRKIADYIKNDKVVTLNLENVNGKDAQRILDFLSGAINIKEAKWIPISRNVFTSVPKNINFLYDGKNDLKQNTFLDIDHE</sequence>
<reference evidence="5 6" key="1">
    <citation type="submission" date="2013-08" db="EMBL/GenBank/DDBJ databases">
        <authorList>
            <person name="Weinstock G."/>
            <person name="Sodergren E."/>
            <person name="Wylie T."/>
            <person name="Fulton L."/>
            <person name="Fulton R."/>
            <person name="Fronick C."/>
            <person name="O'Laughlin M."/>
            <person name="Godfrey J."/>
            <person name="Miner T."/>
            <person name="Herter B."/>
            <person name="Appelbaum E."/>
            <person name="Cordes M."/>
            <person name="Lek S."/>
            <person name="Wollam A."/>
            <person name="Pepin K.H."/>
            <person name="Palsikar V.B."/>
            <person name="Mitreva M."/>
            <person name="Wilson R.K."/>
        </authorList>
    </citation>
    <scope>NUCLEOTIDE SEQUENCE [LARGE SCALE GENOMIC DNA]</scope>
    <source>
        <strain evidence="5 6">ATCC BAA-474</strain>
    </source>
</reference>
<comment type="function">
    <text evidence="4">Cell division protein that is part of the divisome complex and is recruited early to the Z-ring. Probably stimulates Z-ring formation, perhaps through the cross-linking of FtsZ protofilaments. Its function overlaps with FtsA.</text>
</comment>
<dbReference type="PANTHER" id="PTHR35798:SF1">
    <property type="entry name" value="CELL DIVISION PROTEIN SEPF"/>
    <property type="match status" value="1"/>
</dbReference>
<dbReference type="STRING" id="1319815.HMPREF0202_02478"/>
<dbReference type="AlphaFoldDB" id="U7V5U8"/>
<dbReference type="Gene3D" id="3.30.110.150">
    <property type="entry name" value="SepF-like protein"/>
    <property type="match status" value="1"/>
</dbReference>
<comment type="caution">
    <text evidence="5">The sequence shown here is derived from an EMBL/GenBank/DDBJ whole genome shotgun (WGS) entry which is preliminary data.</text>
</comment>
<protein>
    <recommendedName>
        <fullName evidence="7">Cell division protein SepF</fullName>
    </recommendedName>
</protein>
<evidence type="ECO:0000313" key="6">
    <source>
        <dbReference type="Proteomes" id="UP000017081"/>
    </source>
</evidence>
<evidence type="ECO:0000256" key="4">
    <source>
        <dbReference type="ARBA" id="ARBA00044936"/>
    </source>
</evidence>
<keyword evidence="6" id="KW-1185">Reference proteome</keyword>
<keyword evidence="3" id="KW-0131">Cell cycle</keyword>
<evidence type="ECO:0008006" key="7">
    <source>
        <dbReference type="Google" id="ProtNLM"/>
    </source>
</evidence>
<dbReference type="EMBL" id="AXZF01000126">
    <property type="protein sequence ID" value="ERT66915.1"/>
    <property type="molecule type" value="Genomic_DNA"/>
</dbReference>
<dbReference type="GO" id="GO:0000917">
    <property type="term" value="P:division septum assembly"/>
    <property type="evidence" value="ECO:0007669"/>
    <property type="project" value="UniProtKB-KW"/>
</dbReference>
<dbReference type="InterPro" id="IPR023052">
    <property type="entry name" value="Cell_div_SepF"/>
</dbReference>
<gene>
    <name evidence="5" type="ORF">HMPREF0202_02478</name>
</gene>
<dbReference type="eggNOG" id="COG1799">
    <property type="taxonomic scope" value="Bacteria"/>
</dbReference>
<dbReference type="InterPro" id="IPR038594">
    <property type="entry name" value="SepF-like_sf"/>
</dbReference>
<keyword evidence="1" id="KW-0132">Cell division</keyword>
<evidence type="ECO:0000256" key="3">
    <source>
        <dbReference type="ARBA" id="ARBA00023306"/>
    </source>
</evidence>
<dbReference type="Pfam" id="PF04472">
    <property type="entry name" value="SepF"/>
    <property type="match status" value="1"/>
</dbReference>
<keyword evidence="2" id="KW-0717">Septation</keyword>
<dbReference type="Proteomes" id="UP000017081">
    <property type="component" value="Unassembled WGS sequence"/>
</dbReference>
<dbReference type="HOGENOM" id="CLU_078499_3_0_0"/>
<evidence type="ECO:0000256" key="2">
    <source>
        <dbReference type="ARBA" id="ARBA00023210"/>
    </source>
</evidence>
<dbReference type="PANTHER" id="PTHR35798">
    <property type="entry name" value="CELL DIVISION PROTEIN SEPF"/>
    <property type="match status" value="1"/>
</dbReference>